<evidence type="ECO:0000313" key="2">
    <source>
        <dbReference type="Proteomes" id="UP000663843"/>
    </source>
</evidence>
<gene>
    <name evidence="1" type="ORF">RDB_LOCUS11585</name>
</gene>
<dbReference type="Pfam" id="PF11951">
    <property type="entry name" value="Fungal_trans_2"/>
    <property type="match status" value="1"/>
</dbReference>
<evidence type="ECO:0000313" key="1">
    <source>
        <dbReference type="EMBL" id="CAE6360131.1"/>
    </source>
</evidence>
<organism evidence="1 2">
    <name type="scientific">Rhizoctonia solani</name>
    <dbReference type="NCBI Taxonomy" id="456999"/>
    <lineage>
        <taxon>Eukaryota</taxon>
        <taxon>Fungi</taxon>
        <taxon>Dikarya</taxon>
        <taxon>Basidiomycota</taxon>
        <taxon>Agaricomycotina</taxon>
        <taxon>Agaricomycetes</taxon>
        <taxon>Cantharellales</taxon>
        <taxon>Ceratobasidiaceae</taxon>
        <taxon>Rhizoctonia</taxon>
    </lineage>
</organism>
<dbReference type="EMBL" id="CAJMWT010000880">
    <property type="protein sequence ID" value="CAE6360131.1"/>
    <property type="molecule type" value="Genomic_DNA"/>
</dbReference>
<accession>A0A8H2WBN1</accession>
<dbReference type="Proteomes" id="UP000663843">
    <property type="component" value="Unassembled WGS sequence"/>
</dbReference>
<proteinExistence type="predicted"/>
<comment type="caution">
    <text evidence="1">The sequence shown here is derived from an EMBL/GenBank/DDBJ whole genome shotgun (WGS) entry which is preliminary data.</text>
</comment>
<name>A0A8H2WBN1_9AGAM</name>
<dbReference type="InterPro" id="IPR021858">
    <property type="entry name" value="Fun_TF"/>
</dbReference>
<sequence>MVANNPIYSAYSSASSKLICKLRMAPYPGIHHSRKSHPVLSKLGHEALGDLAALALPSLQQLFKIFSQIPLAPSNPTAAFLSSSQFEDCIMAHCDQMLAYLYFKPIKDQKAQYLELVTSRLRSSWIARLAILLDARVCESIIEDTFQPHLYDRLIGDLEVAIKTVLAWDPTSPEAYCITAMKTVVGPSSNMIQVLQSATPTFLQTAYSCPELWANNSDSTFIPLLNTAVLERHELTTFAFIDCICAMVFGVPQQVDYDTSTNSCPVGPLPFEWSHGCPMEFLLLLAEINACRDKRPDIRDWREIEHQLVTWLARPCQHDETWESCMAVAWLAVQESWRLTLLAYLYLAVCGASSDEPRVQLCISQLLQVVNTVKNYDSPEGNVPFFIQYLMVGICANRENHRRIVWKQLSNKSQTKFWRLRATDFVPVLDHLWHGAGSDGNPIKWCDYVHSRETMIPVAV</sequence>
<reference evidence="1" key="1">
    <citation type="submission" date="2021-01" db="EMBL/GenBank/DDBJ databases">
        <authorList>
            <person name="Kaushik A."/>
        </authorList>
    </citation>
    <scope>NUCLEOTIDE SEQUENCE</scope>
    <source>
        <strain evidence="1">AG2-2IIIB</strain>
    </source>
</reference>
<dbReference type="AlphaFoldDB" id="A0A8H2WBN1"/>
<protein>
    <submittedName>
        <fullName evidence="1">Uncharacterized protein</fullName>
    </submittedName>
</protein>